<organism evidence="2 3">
    <name type="scientific">Promicromonospora kroppenstedtii</name>
    <dbReference type="NCBI Taxonomy" id="440482"/>
    <lineage>
        <taxon>Bacteria</taxon>
        <taxon>Bacillati</taxon>
        <taxon>Actinomycetota</taxon>
        <taxon>Actinomycetes</taxon>
        <taxon>Micrococcales</taxon>
        <taxon>Promicromonosporaceae</taxon>
        <taxon>Promicromonospora</taxon>
    </lineage>
</organism>
<accession>A0ABW7XIW5</accession>
<gene>
    <name evidence="2" type="ORF">ACH47X_11170</name>
</gene>
<dbReference type="InterPro" id="IPR018960">
    <property type="entry name" value="DUF1990"/>
</dbReference>
<dbReference type="PIRSF" id="PIRSF010260">
    <property type="entry name" value="UCP010260"/>
    <property type="match status" value="1"/>
</dbReference>
<dbReference type="PANTHER" id="PTHR34202:SF1">
    <property type="entry name" value="UPF0548 PROTEIN"/>
    <property type="match status" value="1"/>
</dbReference>
<proteinExistence type="predicted"/>
<dbReference type="EMBL" id="JBIRYI010000006">
    <property type="protein sequence ID" value="MFI2487463.1"/>
    <property type="molecule type" value="Genomic_DNA"/>
</dbReference>
<feature type="domain" description="DUF1990" evidence="1">
    <location>
        <begin position="22"/>
        <end position="170"/>
    </location>
</feature>
<name>A0ABW7XIW5_9MICO</name>
<protein>
    <submittedName>
        <fullName evidence="2">DUF1990 family protein</fullName>
    </submittedName>
</protein>
<dbReference type="Proteomes" id="UP001611580">
    <property type="component" value="Unassembled WGS sequence"/>
</dbReference>
<keyword evidence="3" id="KW-1185">Reference proteome</keyword>
<dbReference type="Pfam" id="PF09348">
    <property type="entry name" value="DUF1990"/>
    <property type="match status" value="1"/>
</dbReference>
<reference evidence="2 3" key="1">
    <citation type="submission" date="2024-10" db="EMBL/GenBank/DDBJ databases">
        <title>The Natural Products Discovery Center: Release of the First 8490 Sequenced Strains for Exploring Actinobacteria Biosynthetic Diversity.</title>
        <authorList>
            <person name="Kalkreuter E."/>
            <person name="Kautsar S.A."/>
            <person name="Yang D."/>
            <person name="Bader C.D."/>
            <person name="Teijaro C.N."/>
            <person name="Fluegel L."/>
            <person name="Davis C.M."/>
            <person name="Simpson J.R."/>
            <person name="Lauterbach L."/>
            <person name="Steele A.D."/>
            <person name="Gui C."/>
            <person name="Meng S."/>
            <person name="Li G."/>
            <person name="Viehrig K."/>
            <person name="Ye F."/>
            <person name="Su P."/>
            <person name="Kiefer A.F."/>
            <person name="Nichols A."/>
            <person name="Cepeda A.J."/>
            <person name="Yan W."/>
            <person name="Fan B."/>
            <person name="Jiang Y."/>
            <person name="Adhikari A."/>
            <person name="Zheng C.-J."/>
            <person name="Schuster L."/>
            <person name="Cowan T.M."/>
            <person name="Smanski M.J."/>
            <person name="Chevrette M.G."/>
            <person name="De Carvalho L.P.S."/>
            <person name="Shen B."/>
        </authorList>
    </citation>
    <scope>NUCLEOTIDE SEQUENCE [LARGE SCALE GENOMIC DNA]</scope>
    <source>
        <strain evidence="2 3">NPDC019481</strain>
    </source>
</reference>
<evidence type="ECO:0000313" key="3">
    <source>
        <dbReference type="Proteomes" id="UP001611580"/>
    </source>
</evidence>
<sequence length="184" mass="19989">MQLTRPDLARVLERSLAARPVADVGWLAAPPPRARVLRERMDLEPGASLTSTADALFGWAVHRGAGLTIAPTGPVDVGVTVVQAVHVGPLWFTAPCRVVDVVRETDEAGFTYATLPHHPETGVESFRVRRAGEGLVFEIHAVARHDFWGSRAVPPAAHRVQDRVTRGYLDAARELSRAARPGTR</sequence>
<dbReference type="InterPro" id="IPR014457">
    <property type="entry name" value="UCP010260"/>
</dbReference>
<comment type="caution">
    <text evidence="2">The sequence shown here is derived from an EMBL/GenBank/DDBJ whole genome shotgun (WGS) entry which is preliminary data.</text>
</comment>
<dbReference type="PANTHER" id="PTHR34202">
    <property type="entry name" value="UPF0548 PROTEIN"/>
    <property type="match status" value="1"/>
</dbReference>
<evidence type="ECO:0000259" key="1">
    <source>
        <dbReference type="Pfam" id="PF09348"/>
    </source>
</evidence>
<evidence type="ECO:0000313" key="2">
    <source>
        <dbReference type="EMBL" id="MFI2487463.1"/>
    </source>
</evidence>
<dbReference type="RefSeq" id="WP_397404206.1">
    <property type="nucleotide sequence ID" value="NZ_JBIRYI010000006.1"/>
</dbReference>